<keyword evidence="2" id="KW-1185">Reference proteome</keyword>
<dbReference type="InterPro" id="IPR010287">
    <property type="entry name" value="DUF892_YciF-like"/>
</dbReference>
<gene>
    <name evidence="1" type="ORF">E5163_14595</name>
</gene>
<dbReference type="PANTHER" id="PTHR30565:SF9">
    <property type="entry name" value="PROTEIN YCIF"/>
    <property type="match status" value="1"/>
</dbReference>
<dbReference type="InterPro" id="IPR047114">
    <property type="entry name" value="YciF"/>
</dbReference>
<dbReference type="Pfam" id="PF05974">
    <property type="entry name" value="DUF892"/>
    <property type="match status" value="1"/>
</dbReference>
<evidence type="ECO:0000313" key="1">
    <source>
        <dbReference type="EMBL" id="TGY87658.1"/>
    </source>
</evidence>
<organism evidence="1 2">
    <name type="scientific">Marinicauda algicola</name>
    <dbReference type="NCBI Taxonomy" id="2029849"/>
    <lineage>
        <taxon>Bacteria</taxon>
        <taxon>Pseudomonadati</taxon>
        <taxon>Pseudomonadota</taxon>
        <taxon>Alphaproteobacteria</taxon>
        <taxon>Maricaulales</taxon>
        <taxon>Maricaulaceae</taxon>
        <taxon>Marinicauda</taxon>
    </lineage>
</organism>
<protein>
    <submittedName>
        <fullName evidence="1">DUF892 family protein</fullName>
    </submittedName>
</protein>
<dbReference type="OrthoDB" id="9795056at2"/>
<sequence>MALSSLKDVYIDQLQDLYSANRQSLQVTRMLETAAKNEELKKALSRGIDGIGAGLETMSEIVKGHNEDPTDEFCKGMQGLVNEAKAHAIEARFTDDDARDAMIIAQYQRMVHYAIAGYGCVRAYASRLGLEAEADKIRKCLDETAQGDETMTKIAETKVNKKAA</sequence>
<evidence type="ECO:0000313" key="2">
    <source>
        <dbReference type="Proteomes" id="UP000308054"/>
    </source>
</evidence>
<accession>A0A4S2GXN0</accession>
<dbReference type="Proteomes" id="UP000308054">
    <property type="component" value="Unassembled WGS sequence"/>
</dbReference>
<comment type="caution">
    <text evidence="1">The sequence shown here is derived from an EMBL/GenBank/DDBJ whole genome shotgun (WGS) entry which is preliminary data.</text>
</comment>
<dbReference type="InterPro" id="IPR012347">
    <property type="entry name" value="Ferritin-like"/>
</dbReference>
<dbReference type="PANTHER" id="PTHR30565">
    <property type="entry name" value="PROTEIN YCIF"/>
    <property type="match status" value="1"/>
</dbReference>
<proteinExistence type="predicted"/>
<dbReference type="AlphaFoldDB" id="A0A4S2GXN0"/>
<dbReference type="SUPFAM" id="SSF47240">
    <property type="entry name" value="Ferritin-like"/>
    <property type="match status" value="1"/>
</dbReference>
<dbReference type="EMBL" id="SRXW01000005">
    <property type="protein sequence ID" value="TGY87658.1"/>
    <property type="molecule type" value="Genomic_DNA"/>
</dbReference>
<reference evidence="1 2" key="1">
    <citation type="journal article" date="2017" name="Int. J. Syst. Evol. Microbiol.">
        <title>Marinicauda algicola sp. nov., isolated from a marine red alga Rhodosorus marinus.</title>
        <authorList>
            <person name="Jeong S.E."/>
            <person name="Jeon S.H."/>
            <person name="Chun B.H."/>
            <person name="Kim D.W."/>
            <person name="Jeon C.O."/>
        </authorList>
    </citation>
    <scope>NUCLEOTIDE SEQUENCE [LARGE SCALE GENOMIC DNA]</scope>
    <source>
        <strain evidence="1 2">JCM 31718</strain>
    </source>
</reference>
<dbReference type="Gene3D" id="1.20.1260.10">
    <property type="match status" value="1"/>
</dbReference>
<dbReference type="RefSeq" id="WP_135997263.1">
    <property type="nucleotide sequence ID" value="NZ_CP071057.1"/>
</dbReference>
<dbReference type="InterPro" id="IPR009078">
    <property type="entry name" value="Ferritin-like_SF"/>
</dbReference>
<name>A0A4S2GXN0_9PROT</name>